<protein>
    <submittedName>
        <fullName evidence="2">Uncharacterized protein</fullName>
    </submittedName>
</protein>
<evidence type="ECO:0000256" key="1">
    <source>
        <dbReference type="SAM" id="MobiDB-lite"/>
    </source>
</evidence>
<comment type="caution">
    <text evidence="2">The sequence shown here is derived from an EMBL/GenBank/DDBJ whole genome shotgun (WGS) entry which is preliminary data.</text>
</comment>
<keyword evidence="3" id="KW-1185">Reference proteome</keyword>
<sequence length="400" mass="44460">MMENHRLAARAERRASRRANPTAPTTPPWWATARSGLVRPYICGWDADYDRPSEAPWVDPYFPRGAQAVAEIGSPPRPTAVAAVFERARRGGGDQEGGLLLSRYLWTESGRPLPCLSPKVGSWELWDTKGIMTVDCRNRVWVSSKGMVYLAGREGGVPIPLCVLGVYEELRSTVASRRAPDVVSIAVRIYQSPSPVAGNPFRDTLKWTWGVHNYHPAVAPLVKWLRGRSVRHSHSVFRLPVGSGPVCDVLACEFECRGPELVWQLNLCDWNDPNRAGMWVTGQNIRQLVTDQALPGKKEGFGVTAEGHLCLRDTPLCPDTHVQLFKQALLRIVDLAFDCKRGGVCFELCVCGDPTATRRFRGDAEEEGLQQMRNQELVLQAEANNYLASRAVFAALKKCE</sequence>
<gene>
    <name evidence="2" type="ORF">VZT92_026536</name>
</gene>
<feature type="compositionally biased region" description="Low complexity" evidence="1">
    <location>
        <begin position="18"/>
        <end position="28"/>
    </location>
</feature>
<dbReference type="AlphaFoldDB" id="A0AAW1E2B6"/>
<feature type="region of interest" description="Disordered" evidence="1">
    <location>
        <begin position="1"/>
        <end position="28"/>
    </location>
</feature>
<organism evidence="2 3">
    <name type="scientific">Zoarces viviparus</name>
    <name type="common">Viviparous eelpout</name>
    <name type="synonym">Blennius viviparus</name>
    <dbReference type="NCBI Taxonomy" id="48416"/>
    <lineage>
        <taxon>Eukaryota</taxon>
        <taxon>Metazoa</taxon>
        <taxon>Chordata</taxon>
        <taxon>Craniata</taxon>
        <taxon>Vertebrata</taxon>
        <taxon>Euteleostomi</taxon>
        <taxon>Actinopterygii</taxon>
        <taxon>Neopterygii</taxon>
        <taxon>Teleostei</taxon>
        <taxon>Neoteleostei</taxon>
        <taxon>Acanthomorphata</taxon>
        <taxon>Eupercaria</taxon>
        <taxon>Perciformes</taxon>
        <taxon>Cottioidei</taxon>
        <taxon>Zoarcales</taxon>
        <taxon>Zoarcidae</taxon>
        <taxon>Zoarcinae</taxon>
        <taxon>Zoarces</taxon>
    </lineage>
</organism>
<dbReference type="EMBL" id="JBCEZU010000586">
    <property type="protein sequence ID" value="KAK9515940.1"/>
    <property type="molecule type" value="Genomic_DNA"/>
</dbReference>
<proteinExistence type="predicted"/>
<reference evidence="2 3" key="1">
    <citation type="journal article" date="2024" name="Genome Biol. Evol.">
        <title>Chromosome-level genome assembly of the viviparous eelpout Zoarces viviparus.</title>
        <authorList>
            <person name="Fuhrmann N."/>
            <person name="Brasseur M.V."/>
            <person name="Bakowski C.E."/>
            <person name="Podsiadlowski L."/>
            <person name="Prost S."/>
            <person name="Krehenwinkel H."/>
            <person name="Mayer C."/>
        </authorList>
    </citation>
    <scope>NUCLEOTIDE SEQUENCE [LARGE SCALE GENOMIC DNA]</scope>
    <source>
        <strain evidence="2">NO-MEL_2022_Ind0_liver</strain>
    </source>
</reference>
<name>A0AAW1E2B6_ZOAVI</name>
<accession>A0AAW1E2B6</accession>
<feature type="compositionally biased region" description="Basic and acidic residues" evidence="1">
    <location>
        <begin position="1"/>
        <end position="14"/>
    </location>
</feature>
<evidence type="ECO:0000313" key="2">
    <source>
        <dbReference type="EMBL" id="KAK9515940.1"/>
    </source>
</evidence>
<dbReference type="Proteomes" id="UP001488805">
    <property type="component" value="Unassembled WGS sequence"/>
</dbReference>
<evidence type="ECO:0000313" key="3">
    <source>
        <dbReference type="Proteomes" id="UP001488805"/>
    </source>
</evidence>